<feature type="domain" description="MmeI-like helicase spacer" evidence="6">
    <location>
        <begin position="171"/>
        <end position="252"/>
    </location>
</feature>
<dbReference type="Pfam" id="PF20473">
    <property type="entry name" value="MmeI_Mtase"/>
    <property type="match status" value="1"/>
</dbReference>
<feature type="domain" description="MmeI-like C-terminal" evidence="8">
    <location>
        <begin position="837"/>
        <end position="914"/>
    </location>
</feature>
<evidence type="ECO:0000259" key="8">
    <source>
        <dbReference type="Pfam" id="PF20467"/>
    </source>
</evidence>
<reference evidence="10 11" key="2">
    <citation type="journal article" date="2016" name="Sci. Rep.">
        <title>The genome of Rhizobiales bacteria in predatory ants reveals urease gene functions but no genes for nitrogen fixation.</title>
        <authorList>
            <person name="Neuvonen M.M."/>
            <person name="Tamarit D."/>
            <person name="Naslund K."/>
            <person name="Liebig J."/>
            <person name="Feldhaar H."/>
            <person name="Moran N.A."/>
            <person name="Guy L."/>
            <person name="Andersson S.G."/>
        </authorList>
    </citation>
    <scope>NUCLEOTIDE SEQUENCE [LARGE SCALE GENOMIC DNA]</scope>
    <source>
        <strain evidence="10 11">Hsal</strain>
    </source>
</reference>
<keyword evidence="2 10" id="KW-0489">Methyltransferase</keyword>
<feature type="domain" description="MmeI-like DNA-methyltransferase" evidence="9">
    <location>
        <begin position="327"/>
        <end position="608"/>
    </location>
</feature>
<dbReference type="InterPro" id="IPR046818">
    <property type="entry name" value="MmeI_C"/>
</dbReference>
<feature type="domain" description="MmeI-like N-terminal" evidence="5">
    <location>
        <begin position="1"/>
        <end position="159"/>
    </location>
</feature>
<evidence type="ECO:0000256" key="3">
    <source>
        <dbReference type="ARBA" id="ARBA00022679"/>
    </source>
</evidence>
<comment type="catalytic activity">
    <reaction evidence="4">
        <text>a 2'-deoxyadenosine in DNA + S-adenosyl-L-methionine = an N(6)-methyl-2'-deoxyadenosine in DNA + S-adenosyl-L-homocysteine + H(+)</text>
        <dbReference type="Rhea" id="RHEA:15197"/>
        <dbReference type="Rhea" id="RHEA-COMP:12418"/>
        <dbReference type="Rhea" id="RHEA-COMP:12419"/>
        <dbReference type="ChEBI" id="CHEBI:15378"/>
        <dbReference type="ChEBI" id="CHEBI:57856"/>
        <dbReference type="ChEBI" id="CHEBI:59789"/>
        <dbReference type="ChEBI" id="CHEBI:90615"/>
        <dbReference type="ChEBI" id="CHEBI:90616"/>
        <dbReference type="EC" id="2.1.1.72"/>
    </reaction>
</comment>
<dbReference type="EC" id="2.1.1.72" evidence="1"/>
<dbReference type="Pfam" id="PF20464">
    <property type="entry name" value="MmeI_N"/>
    <property type="match status" value="1"/>
</dbReference>
<evidence type="ECO:0000313" key="11">
    <source>
        <dbReference type="Proteomes" id="UP000188912"/>
    </source>
</evidence>
<sequence length="919" mass="103233">MNPVEMEQAVAELAQAPFDAENFPYSFLEAFGNTQTTIKKLKKRTTNASDLANAVLQRNNIHIATVEAGEVDTTLAALRESPKTVSAKAKFILATDGDLFAAEELASSEAVTGKLNDLADHFGFFLPLAGITTLREITNKAVDIKATGRLNRLYIELLKENPDWGTDARRHDFNQFMVRLIFCFFAEDTDIFNGSGLFTQTVVQMSAADSSDTHEVIGAIFQAMNIKSPEERAALKLKAWANKFPYVNGGLFSGMIACPKFSRIARSYLIRVGELDWKEINPDIFGSMVQAIADEGERGKLGMHYTSVPNILKVLNPLFLDDLRLRLQEAGDNPRKLLNLRQRLSRIRVFDPACGSGNFLVIAYKEMREIEAEINKRRGESDRRSQIPLTNFRGIEYRDFPAEIARLALIIAEYQCDVIYRGQREALAEFLPLNAQNWITCGNALRLDWLSICPPTGTGVKLHAEDLFHTPLDQAQIDFENEDGETYICGNPPYVGSTWQTVEQKDDLKAVFGHRTKNWKSLDYVTGWFLKAAEYAQYTEAESAFVATNSICQGQQVAILWPLIFAAEREIAFAYPSFKWSNLASHNAGVTVVIVGLAKKGKTAPVLFENDQNDTLIARQVPSINAYLVPAADVIVEKRTKPIGQVPEMIKGNQPTDGGNLLLSAAELEALELSDEQKKKIIRRFYGSEEFINGKLRYCLWIKDDLVEEAKNNKHIAERLRSITEMRLASPKPTTKVIANKPYQFGELRYVESNSTLAIPRVSSEARDYLPVGYLDKGSIISDSAFGLYDAPLWNMALIASRLHLVWIGTVCGKLKTDFRYSNTLGWNTFPVPTLTEKNRADLTHAAEEILLAREAHYPATIADLYKPDSMPEDLRAAHKRNDEILERIYIGRRFKNDTERLEKLFELYTKMTAEKGAA</sequence>
<feature type="domain" description="MmeI-like target recognition" evidence="7">
    <location>
        <begin position="631"/>
        <end position="835"/>
    </location>
</feature>
<dbReference type="InterPro" id="IPR029063">
    <property type="entry name" value="SAM-dependent_MTases_sf"/>
</dbReference>
<dbReference type="PANTHER" id="PTHR33841:SF1">
    <property type="entry name" value="DNA METHYLTRANSFERASE A"/>
    <property type="match status" value="1"/>
</dbReference>
<dbReference type="GO" id="GO:0032259">
    <property type="term" value="P:methylation"/>
    <property type="evidence" value="ECO:0007669"/>
    <property type="project" value="UniProtKB-KW"/>
</dbReference>
<dbReference type="InterPro" id="IPR046819">
    <property type="entry name" value="MmeI_hel"/>
</dbReference>
<dbReference type="InterPro" id="IPR050953">
    <property type="entry name" value="N4_N6_ade-DNA_methylase"/>
</dbReference>
<keyword evidence="3" id="KW-0808">Transferase</keyword>
<dbReference type="Pfam" id="PF20465">
    <property type="entry name" value="MmeI_hel"/>
    <property type="match status" value="1"/>
</dbReference>
<dbReference type="STRING" id="1902579.BHV28_02850"/>
<keyword evidence="11" id="KW-1185">Reference proteome</keyword>
<dbReference type="InterPro" id="IPR046816">
    <property type="entry name" value="MmeI_Mtase"/>
</dbReference>
<dbReference type="InterPro" id="IPR046820">
    <property type="entry name" value="MmeI_TRD"/>
</dbReference>
<dbReference type="SUPFAM" id="SSF53335">
    <property type="entry name" value="S-adenosyl-L-methionine-dependent methyltransferases"/>
    <property type="match status" value="1"/>
</dbReference>
<dbReference type="Pfam" id="PF20466">
    <property type="entry name" value="MmeI_TRD"/>
    <property type="match status" value="1"/>
</dbReference>
<evidence type="ECO:0000259" key="7">
    <source>
        <dbReference type="Pfam" id="PF20466"/>
    </source>
</evidence>
<dbReference type="Gene3D" id="3.40.50.150">
    <property type="entry name" value="Vaccinia Virus protein VP39"/>
    <property type="match status" value="1"/>
</dbReference>
<evidence type="ECO:0000259" key="9">
    <source>
        <dbReference type="Pfam" id="PF20473"/>
    </source>
</evidence>
<evidence type="ECO:0000259" key="6">
    <source>
        <dbReference type="Pfam" id="PF20465"/>
    </source>
</evidence>
<evidence type="ECO:0000259" key="5">
    <source>
        <dbReference type="Pfam" id="PF20464"/>
    </source>
</evidence>
<accession>A0A1U9JT22</accession>
<dbReference type="GO" id="GO:0009007">
    <property type="term" value="F:site-specific DNA-methyltransferase (adenine-specific) activity"/>
    <property type="evidence" value="ECO:0007669"/>
    <property type="project" value="UniProtKB-EC"/>
</dbReference>
<protein>
    <recommendedName>
        <fullName evidence="1">site-specific DNA-methyltransferase (adenine-specific)</fullName>
        <ecNumber evidence="1">2.1.1.72</ecNumber>
    </recommendedName>
</protein>
<dbReference type="KEGG" id="thd:BHV28_02850"/>
<reference evidence="10 11" key="1">
    <citation type="journal article" date="2010" name="Science">
        <title>Genomic comparison of the ants Camponotus floridanus and Harpegnathos saltator.</title>
        <authorList>
            <person name="Bonasio R."/>
            <person name="Zhang G."/>
            <person name="Ye C."/>
            <person name="Mutti N.S."/>
            <person name="Fang X."/>
            <person name="Qin N."/>
            <person name="Donahue G."/>
            <person name="Yang P."/>
            <person name="Li Q."/>
            <person name="Li C."/>
            <person name="Zhang P."/>
            <person name="Huang Z."/>
            <person name="Berger S.L."/>
            <person name="Reinberg D."/>
            <person name="Wang J."/>
            <person name="Liebig J."/>
        </authorList>
    </citation>
    <scope>NUCLEOTIDE SEQUENCE [LARGE SCALE GENOMIC DNA]</scope>
    <source>
        <strain evidence="10 11">Hsal</strain>
    </source>
</reference>
<dbReference type="EMBL" id="CP017315">
    <property type="protein sequence ID" value="AQS41007.1"/>
    <property type="molecule type" value="Genomic_DNA"/>
</dbReference>
<evidence type="ECO:0000256" key="2">
    <source>
        <dbReference type="ARBA" id="ARBA00022603"/>
    </source>
</evidence>
<evidence type="ECO:0000256" key="1">
    <source>
        <dbReference type="ARBA" id="ARBA00011900"/>
    </source>
</evidence>
<dbReference type="Pfam" id="PF20467">
    <property type="entry name" value="MmeI_C"/>
    <property type="match status" value="1"/>
</dbReference>
<evidence type="ECO:0000313" key="10">
    <source>
        <dbReference type="EMBL" id="AQS41007.1"/>
    </source>
</evidence>
<dbReference type="InterPro" id="IPR046817">
    <property type="entry name" value="MmeI_N"/>
</dbReference>
<dbReference type="AlphaFoldDB" id="A0A1U9JT22"/>
<organism evidence="10 11">
    <name type="scientific">Candidatus Tokpelaia hoelldobleri</name>
    <dbReference type="NCBI Taxonomy" id="1902579"/>
    <lineage>
        <taxon>Bacteria</taxon>
        <taxon>Pseudomonadati</taxon>
        <taxon>Pseudomonadota</taxon>
        <taxon>Alphaproteobacteria</taxon>
        <taxon>Hyphomicrobiales</taxon>
        <taxon>Candidatus Tokpelaia</taxon>
    </lineage>
</organism>
<gene>
    <name evidence="10" type="ORF">BHV28_02850</name>
</gene>
<dbReference type="Proteomes" id="UP000188912">
    <property type="component" value="Chromosome"/>
</dbReference>
<name>A0A1U9JT22_9HYPH</name>
<dbReference type="PANTHER" id="PTHR33841">
    <property type="entry name" value="DNA METHYLTRANSFERASE YEEA-RELATED"/>
    <property type="match status" value="1"/>
</dbReference>
<proteinExistence type="predicted"/>
<evidence type="ECO:0000256" key="4">
    <source>
        <dbReference type="ARBA" id="ARBA00047942"/>
    </source>
</evidence>